<evidence type="ECO:0000256" key="2">
    <source>
        <dbReference type="ARBA" id="ARBA00023125"/>
    </source>
</evidence>
<dbReference type="PROSITE" id="PS00622">
    <property type="entry name" value="HTH_LUXR_1"/>
    <property type="match status" value="1"/>
</dbReference>
<evidence type="ECO:0000256" key="1">
    <source>
        <dbReference type="ARBA" id="ARBA00023015"/>
    </source>
</evidence>
<dbReference type="SUPFAM" id="SSF46894">
    <property type="entry name" value="C-terminal effector domain of the bipartite response regulators"/>
    <property type="match status" value="1"/>
</dbReference>
<dbReference type="InterPro" id="IPR016032">
    <property type="entry name" value="Sig_transdc_resp-reg_C-effctor"/>
</dbReference>
<dbReference type="Gene3D" id="1.10.10.10">
    <property type="entry name" value="Winged helix-like DNA-binding domain superfamily/Winged helix DNA-binding domain"/>
    <property type="match status" value="1"/>
</dbReference>
<keyword evidence="1" id="KW-0805">Transcription regulation</keyword>
<proteinExistence type="predicted"/>
<evidence type="ECO:0000256" key="3">
    <source>
        <dbReference type="ARBA" id="ARBA00023163"/>
    </source>
</evidence>
<dbReference type="SUPFAM" id="SSF55781">
    <property type="entry name" value="GAF domain-like"/>
    <property type="match status" value="1"/>
</dbReference>
<dbReference type="CDD" id="cd06170">
    <property type="entry name" value="LuxR_C_like"/>
    <property type="match status" value="1"/>
</dbReference>
<dbReference type="InterPro" id="IPR036388">
    <property type="entry name" value="WH-like_DNA-bd_sf"/>
</dbReference>
<dbReference type="InterPro" id="IPR029016">
    <property type="entry name" value="GAF-like_dom_sf"/>
</dbReference>
<dbReference type="SMART" id="SM00421">
    <property type="entry name" value="HTH_LUXR"/>
    <property type="match status" value="1"/>
</dbReference>
<dbReference type="GO" id="GO:0006355">
    <property type="term" value="P:regulation of DNA-templated transcription"/>
    <property type="evidence" value="ECO:0007669"/>
    <property type="project" value="InterPro"/>
</dbReference>
<feature type="domain" description="HTH luxR-type" evidence="4">
    <location>
        <begin position="261"/>
        <end position="326"/>
    </location>
</feature>
<dbReference type="Pfam" id="PF00196">
    <property type="entry name" value="GerE"/>
    <property type="match status" value="1"/>
</dbReference>
<dbReference type="PANTHER" id="PTHR44688">
    <property type="entry name" value="DNA-BINDING TRANSCRIPTIONAL ACTIVATOR DEVR_DOSR"/>
    <property type="match status" value="1"/>
</dbReference>
<dbReference type="AlphaFoldDB" id="A0A6J6KX99"/>
<name>A0A6J6KX99_9ZZZZ</name>
<dbReference type="Gene3D" id="3.30.450.40">
    <property type="match status" value="1"/>
</dbReference>
<evidence type="ECO:0000259" key="4">
    <source>
        <dbReference type="PROSITE" id="PS50043"/>
    </source>
</evidence>
<dbReference type="EMBL" id="CAEZWI010000060">
    <property type="protein sequence ID" value="CAB4652685.1"/>
    <property type="molecule type" value="Genomic_DNA"/>
</dbReference>
<sequence>MSSPSLTQAMDVVGRVAAVASEQAPQAARASAVFEELRKLIPFDAAEINTLHPITGEVTPLASVGYDSDVLSHLHSQRFTELMKALALPITGRPVRMKDLPGDPFDNWAVGDVLVPAGYSEGLTMCLRTTDGRVTGVINLSTTSPEHPSDIARDAISSLCSVLANMADQTQSGKWLSMLIGSGQSAVGISADGNPIALPGLPDHDLFKPGSDLISYAHQNASMNSWSSFIWPQDLNDDMFRIRVMPCRGDNQPMSAVISLDIADVGPLTHRELEVLTLAANGLSNLEIGAALQISSRTVGSHIEHILDKLGAPNRAAAAARAITEGLILGQVKRFD</sequence>
<dbReference type="PANTHER" id="PTHR44688:SF16">
    <property type="entry name" value="DNA-BINDING TRANSCRIPTIONAL ACTIVATOR DEVR_DOSR"/>
    <property type="match status" value="1"/>
</dbReference>
<dbReference type="PRINTS" id="PR00038">
    <property type="entry name" value="HTHLUXR"/>
</dbReference>
<protein>
    <submittedName>
        <fullName evidence="5">Unannotated protein</fullName>
    </submittedName>
</protein>
<keyword evidence="3" id="KW-0804">Transcription</keyword>
<dbReference type="PROSITE" id="PS50043">
    <property type="entry name" value="HTH_LUXR_2"/>
    <property type="match status" value="1"/>
</dbReference>
<organism evidence="5">
    <name type="scientific">freshwater metagenome</name>
    <dbReference type="NCBI Taxonomy" id="449393"/>
    <lineage>
        <taxon>unclassified sequences</taxon>
        <taxon>metagenomes</taxon>
        <taxon>ecological metagenomes</taxon>
    </lineage>
</organism>
<evidence type="ECO:0000313" key="5">
    <source>
        <dbReference type="EMBL" id="CAB4652685.1"/>
    </source>
</evidence>
<dbReference type="InterPro" id="IPR000792">
    <property type="entry name" value="Tscrpt_reg_LuxR_C"/>
</dbReference>
<accession>A0A6J6KX99</accession>
<gene>
    <name evidence="5" type="ORF">UFOPK2237_00617</name>
</gene>
<dbReference type="GO" id="GO:0003677">
    <property type="term" value="F:DNA binding"/>
    <property type="evidence" value="ECO:0007669"/>
    <property type="project" value="UniProtKB-KW"/>
</dbReference>
<keyword evidence="2" id="KW-0238">DNA-binding</keyword>
<reference evidence="5" key="1">
    <citation type="submission" date="2020-05" db="EMBL/GenBank/DDBJ databases">
        <authorList>
            <person name="Chiriac C."/>
            <person name="Salcher M."/>
            <person name="Ghai R."/>
            <person name="Kavagutti S V."/>
        </authorList>
    </citation>
    <scope>NUCLEOTIDE SEQUENCE</scope>
</reference>